<organism evidence="1 2">
    <name type="scientific">Vitis vinifera</name>
    <name type="common">Grape</name>
    <dbReference type="NCBI Taxonomy" id="29760"/>
    <lineage>
        <taxon>Eukaryota</taxon>
        <taxon>Viridiplantae</taxon>
        <taxon>Streptophyta</taxon>
        <taxon>Embryophyta</taxon>
        <taxon>Tracheophyta</taxon>
        <taxon>Spermatophyta</taxon>
        <taxon>Magnoliopsida</taxon>
        <taxon>eudicotyledons</taxon>
        <taxon>Gunneridae</taxon>
        <taxon>Pentapetalae</taxon>
        <taxon>rosids</taxon>
        <taxon>Vitales</taxon>
        <taxon>Vitaceae</taxon>
        <taxon>Viteae</taxon>
        <taxon>Vitis</taxon>
    </lineage>
</organism>
<dbReference type="Proteomes" id="UP000288805">
    <property type="component" value="Unassembled WGS sequence"/>
</dbReference>
<gene>
    <name evidence="1" type="ORF">CK203_093009</name>
</gene>
<evidence type="ECO:0000313" key="2">
    <source>
        <dbReference type="Proteomes" id="UP000288805"/>
    </source>
</evidence>
<accession>A0A438DFL1</accession>
<reference evidence="1 2" key="1">
    <citation type="journal article" date="2018" name="PLoS Genet.">
        <title>Population sequencing reveals clonal diversity and ancestral inbreeding in the grapevine cultivar Chardonnay.</title>
        <authorList>
            <person name="Roach M.J."/>
            <person name="Johnson D.L."/>
            <person name="Bohlmann J."/>
            <person name="van Vuuren H.J."/>
            <person name="Jones S.J."/>
            <person name="Pretorius I.S."/>
            <person name="Schmidt S.A."/>
            <person name="Borneman A.R."/>
        </authorList>
    </citation>
    <scope>NUCLEOTIDE SEQUENCE [LARGE SCALE GENOMIC DNA]</scope>
    <source>
        <strain evidence="2">cv. Chardonnay</strain>
        <tissue evidence="1">Leaf</tissue>
    </source>
</reference>
<comment type="caution">
    <text evidence="1">The sequence shown here is derived from an EMBL/GenBank/DDBJ whole genome shotgun (WGS) entry which is preliminary data.</text>
</comment>
<name>A0A438DFL1_VITVI</name>
<dbReference type="AlphaFoldDB" id="A0A438DFL1"/>
<sequence length="266" mass="28983">MRVSGTSGSGVHSNQLEFFFDPLLKLVSQGPEEWVSGAEEALLDEASGFQSGSVCLPRDEPSCNGRLLDISGVAEKGLSGRDLVVRDDKVEDFRAMKAGGDSMGELVVSKSLPYEFTKLSNFLGMPMAGYEREITSLLRKLEARKGRGLKISMGKKKTWEGERATGFNLFYCEVFDGVGVVCICVSGFGCCGGGLRKVIGKVVSLDQNVFVMGRQILDASLIANEFLMKVMQKMGFGSKWMGWMWRCISTAKFSVLGAGYGEEGRK</sequence>
<evidence type="ECO:0000313" key="1">
    <source>
        <dbReference type="EMBL" id="RVW34265.1"/>
    </source>
</evidence>
<dbReference type="EMBL" id="QGNW01001646">
    <property type="protein sequence ID" value="RVW34265.1"/>
    <property type="molecule type" value="Genomic_DNA"/>
</dbReference>
<proteinExistence type="predicted"/>
<protein>
    <submittedName>
        <fullName evidence="1">Uncharacterized protein</fullName>
    </submittedName>
</protein>